<dbReference type="EMBL" id="KV918971">
    <property type="protein sequence ID" value="OSX73966.1"/>
    <property type="molecule type" value="Genomic_DNA"/>
</dbReference>
<dbReference type="Proteomes" id="UP000218209">
    <property type="component" value="Unassembled WGS sequence"/>
</dbReference>
<dbReference type="OrthoDB" id="78733at2759"/>
<reference evidence="2 3" key="1">
    <citation type="submission" date="2017-03" db="EMBL/GenBank/DDBJ databases">
        <title>WGS assembly of Porphyra umbilicalis.</title>
        <authorList>
            <person name="Brawley S.H."/>
            <person name="Blouin N.A."/>
            <person name="Ficko-Blean E."/>
            <person name="Wheeler G.L."/>
            <person name="Lohr M."/>
            <person name="Goodson H.V."/>
            <person name="Jenkins J.W."/>
            <person name="Blaby-Haas C.E."/>
            <person name="Helliwell K.E."/>
            <person name="Chan C."/>
            <person name="Marriage T."/>
            <person name="Bhattacharya D."/>
            <person name="Klein A.S."/>
            <person name="Badis Y."/>
            <person name="Brodie J."/>
            <person name="Cao Y."/>
            <person name="Collen J."/>
            <person name="Dittami S.M."/>
            <person name="Gachon C.M."/>
            <person name="Green B.R."/>
            <person name="Karpowicz S."/>
            <person name="Kim J.W."/>
            <person name="Kudahl U."/>
            <person name="Lin S."/>
            <person name="Michel G."/>
            <person name="Mittag M."/>
            <person name="Olson B.J."/>
            <person name="Pangilinan J."/>
            <person name="Peng Y."/>
            <person name="Qiu H."/>
            <person name="Shu S."/>
            <person name="Singer J.T."/>
            <person name="Smith A.G."/>
            <person name="Sprecher B.N."/>
            <person name="Wagner V."/>
            <person name="Wang W."/>
            <person name="Wang Z.-Y."/>
            <person name="Yan J."/>
            <person name="Yarish C."/>
            <person name="Zoeuner-Riek S."/>
            <person name="Zhuang Y."/>
            <person name="Zou Y."/>
            <person name="Lindquist E.A."/>
            <person name="Grimwood J."/>
            <person name="Barry K."/>
            <person name="Rokhsar D.S."/>
            <person name="Schmutz J."/>
            <person name="Stiller J.W."/>
            <person name="Grossman A.R."/>
            <person name="Prochnik S.E."/>
        </authorList>
    </citation>
    <scope>NUCLEOTIDE SEQUENCE [LARGE SCALE GENOMIC DNA]</scope>
    <source>
        <strain evidence="2">4086291</strain>
    </source>
</reference>
<evidence type="ECO:0000256" key="1">
    <source>
        <dbReference type="SAM" id="MobiDB-lite"/>
    </source>
</evidence>
<proteinExistence type="predicted"/>
<accession>A0A1X6NZL4</accession>
<name>A0A1X6NZL4_PORUM</name>
<dbReference type="AlphaFoldDB" id="A0A1X6NZL4"/>
<feature type="region of interest" description="Disordered" evidence="1">
    <location>
        <begin position="329"/>
        <end position="348"/>
    </location>
</feature>
<protein>
    <submittedName>
        <fullName evidence="2">Uncharacterized protein</fullName>
    </submittedName>
</protein>
<organism evidence="2 3">
    <name type="scientific">Porphyra umbilicalis</name>
    <name type="common">Purple laver</name>
    <name type="synonym">Red alga</name>
    <dbReference type="NCBI Taxonomy" id="2786"/>
    <lineage>
        <taxon>Eukaryota</taxon>
        <taxon>Rhodophyta</taxon>
        <taxon>Bangiophyceae</taxon>
        <taxon>Bangiales</taxon>
        <taxon>Bangiaceae</taxon>
        <taxon>Porphyra</taxon>
    </lineage>
</organism>
<evidence type="ECO:0000313" key="3">
    <source>
        <dbReference type="Proteomes" id="UP000218209"/>
    </source>
</evidence>
<keyword evidence="3" id="KW-1185">Reference proteome</keyword>
<gene>
    <name evidence="2" type="ORF">BU14_0317s0025</name>
</gene>
<sequence length="407" mass="45540">MALTGRQMRELVARKWQLKDFLSHYSFPSHAVINYDETRVVQKGEKLVLRRVEAANKERANVRSTRHQTVASLLTFVAADGSVLLSVYILKGRFGDGDEAAVNFRMEDAPRVTRGTWPRFYIFKAVLIKVAEEFHIKYPGLSALLFGDQLAAHRRPDIVDFAIGLGLFLISLAKNTSHITQPLDEAPFGILQAARVRRNEEAVMDGMLTNSDTRDALMMAAYQAERQAFSRPVIVGAFRRRGLWPFDADLMQANVRANLGMVESGETPAEAARKAAAEEIQAAQERVNKAATVSSSGKAVVKRAVVHSPWYLMEQQRLMEEEAAKEVAAKAARQEERDQKKEEKGQRLVEKAVARENHRCRVCQDKVHRGGKHWMGCQCDVFWVCPGCSKTMAAGLAFAGHFTISVQ</sequence>
<evidence type="ECO:0000313" key="2">
    <source>
        <dbReference type="EMBL" id="OSX73966.1"/>
    </source>
</evidence>